<accession>A0A383BX69</accession>
<dbReference type="EMBL" id="UINC01203564">
    <property type="protein sequence ID" value="SVE23875.1"/>
    <property type="molecule type" value="Genomic_DNA"/>
</dbReference>
<dbReference type="AlphaFoldDB" id="A0A383BX69"/>
<proteinExistence type="predicted"/>
<feature type="non-terminal residue" evidence="1">
    <location>
        <position position="1"/>
    </location>
</feature>
<organism evidence="1">
    <name type="scientific">marine metagenome</name>
    <dbReference type="NCBI Taxonomy" id="408172"/>
    <lineage>
        <taxon>unclassified sequences</taxon>
        <taxon>metagenomes</taxon>
        <taxon>ecological metagenomes</taxon>
    </lineage>
</organism>
<gene>
    <name evidence="1" type="ORF">METZ01_LOCUS476729</name>
</gene>
<sequence length="100" mass="11836">YDVVSLLSVLHHFELSHDSIKPEELIRMVDKVTKKVLFIETGQSHEKAFGEKLSKWTDDYIMDWLKENTTFKHIINLGKDNDCIPPFEDYYNRTLFACVR</sequence>
<name>A0A383BX69_9ZZZZ</name>
<evidence type="ECO:0008006" key="2">
    <source>
        <dbReference type="Google" id="ProtNLM"/>
    </source>
</evidence>
<reference evidence="1" key="1">
    <citation type="submission" date="2018-05" db="EMBL/GenBank/DDBJ databases">
        <authorList>
            <person name="Lanie J.A."/>
            <person name="Ng W.-L."/>
            <person name="Kazmierczak K.M."/>
            <person name="Andrzejewski T.M."/>
            <person name="Davidsen T.M."/>
            <person name="Wayne K.J."/>
            <person name="Tettelin H."/>
            <person name="Glass J.I."/>
            <person name="Rusch D."/>
            <person name="Podicherti R."/>
            <person name="Tsui H.-C.T."/>
            <person name="Winkler M.E."/>
        </authorList>
    </citation>
    <scope>NUCLEOTIDE SEQUENCE</scope>
</reference>
<evidence type="ECO:0000313" key="1">
    <source>
        <dbReference type="EMBL" id="SVE23875.1"/>
    </source>
</evidence>
<protein>
    <recommendedName>
        <fullName evidence="2">Methyltransferase type 11 domain-containing protein</fullName>
    </recommendedName>
</protein>